<evidence type="ECO:0000256" key="1">
    <source>
        <dbReference type="SAM" id="MobiDB-lite"/>
    </source>
</evidence>
<dbReference type="AlphaFoldDB" id="A0A9P4P8W3"/>
<evidence type="ECO:0000313" key="2">
    <source>
        <dbReference type="EMBL" id="KAF2439545.1"/>
    </source>
</evidence>
<comment type="caution">
    <text evidence="2">The sequence shown here is derived from an EMBL/GenBank/DDBJ whole genome shotgun (WGS) entry which is preliminary data.</text>
</comment>
<keyword evidence="3" id="KW-1185">Reference proteome</keyword>
<accession>A0A9P4P8W3</accession>
<evidence type="ECO:0000313" key="3">
    <source>
        <dbReference type="Proteomes" id="UP000799764"/>
    </source>
</evidence>
<name>A0A9P4P8W3_9PLEO</name>
<proteinExistence type="predicted"/>
<organism evidence="2 3">
    <name type="scientific">Karstenula rhodostoma CBS 690.94</name>
    <dbReference type="NCBI Taxonomy" id="1392251"/>
    <lineage>
        <taxon>Eukaryota</taxon>
        <taxon>Fungi</taxon>
        <taxon>Dikarya</taxon>
        <taxon>Ascomycota</taxon>
        <taxon>Pezizomycotina</taxon>
        <taxon>Dothideomycetes</taxon>
        <taxon>Pleosporomycetidae</taxon>
        <taxon>Pleosporales</taxon>
        <taxon>Massarineae</taxon>
        <taxon>Didymosphaeriaceae</taxon>
        <taxon>Karstenula</taxon>
    </lineage>
</organism>
<gene>
    <name evidence="2" type="ORF">P171DRAFT_490240</name>
</gene>
<sequence length="158" mass="16802">MAVTQEIEATKAEDVPSTPPTSALPAIGPFGDGLLSSPGPEYEKPLYTEINIPLPPLPKPKALAGKRPKSHSISSFRPFHGRGSSSDSTRKSGEEWPRIKKEVKSSEVAVAMNLAGKHHRSGVIDALAVVPAVLVLSAELFTPGAEKSRVGKWEDGMI</sequence>
<feature type="compositionally biased region" description="Basic and acidic residues" evidence="1">
    <location>
        <begin position="88"/>
        <end position="104"/>
    </location>
</feature>
<protein>
    <submittedName>
        <fullName evidence="2">Uncharacterized protein</fullName>
    </submittedName>
</protein>
<feature type="region of interest" description="Disordered" evidence="1">
    <location>
        <begin position="1"/>
        <end position="104"/>
    </location>
</feature>
<dbReference type="EMBL" id="MU001509">
    <property type="protein sequence ID" value="KAF2439545.1"/>
    <property type="molecule type" value="Genomic_DNA"/>
</dbReference>
<reference evidence="2" key="1">
    <citation type="journal article" date="2020" name="Stud. Mycol.">
        <title>101 Dothideomycetes genomes: a test case for predicting lifestyles and emergence of pathogens.</title>
        <authorList>
            <person name="Haridas S."/>
            <person name="Albert R."/>
            <person name="Binder M."/>
            <person name="Bloem J."/>
            <person name="Labutti K."/>
            <person name="Salamov A."/>
            <person name="Andreopoulos B."/>
            <person name="Baker S."/>
            <person name="Barry K."/>
            <person name="Bills G."/>
            <person name="Bluhm B."/>
            <person name="Cannon C."/>
            <person name="Castanera R."/>
            <person name="Culley D."/>
            <person name="Daum C."/>
            <person name="Ezra D."/>
            <person name="Gonzalez J."/>
            <person name="Henrissat B."/>
            <person name="Kuo A."/>
            <person name="Liang C."/>
            <person name="Lipzen A."/>
            <person name="Lutzoni F."/>
            <person name="Magnuson J."/>
            <person name="Mondo S."/>
            <person name="Nolan M."/>
            <person name="Ohm R."/>
            <person name="Pangilinan J."/>
            <person name="Park H.-J."/>
            <person name="Ramirez L."/>
            <person name="Alfaro M."/>
            <person name="Sun H."/>
            <person name="Tritt A."/>
            <person name="Yoshinaga Y."/>
            <person name="Zwiers L.-H."/>
            <person name="Turgeon B."/>
            <person name="Goodwin S."/>
            <person name="Spatafora J."/>
            <person name="Crous P."/>
            <person name="Grigoriev I."/>
        </authorList>
    </citation>
    <scope>NUCLEOTIDE SEQUENCE</scope>
    <source>
        <strain evidence="2">CBS 690.94</strain>
    </source>
</reference>
<dbReference type="OrthoDB" id="3799784at2759"/>
<dbReference type="Proteomes" id="UP000799764">
    <property type="component" value="Unassembled WGS sequence"/>
</dbReference>